<feature type="region of interest" description="Disordered" evidence="2">
    <location>
        <begin position="428"/>
        <end position="455"/>
    </location>
</feature>
<dbReference type="EMBL" id="GL833364">
    <property type="protein sequence ID" value="EGB02695.1"/>
    <property type="molecule type" value="Genomic_DNA"/>
</dbReference>
<feature type="chain" id="PRO_5012429369" description="EF-hand domain-containing protein" evidence="3">
    <location>
        <begin position="16"/>
        <end position="472"/>
    </location>
</feature>
<dbReference type="InterPro" id="IPR002048">
    <property type="entry name" value="EF_hand_dom"/>
</dbReference>
<gene>
    <name evidence="5" type="ORF">AURANDRAFT_68649</name>
</gene>
<dbReference type="SUPFAM" id="SSF47473">
    <property type="entry name" value="EF-hand"/>
    <property type="match status" value="1"/>
</dbReference>
<keyword evidence="1" id="KW-0106">Calcium</keyword>
<dbReference type="KEGG" id="aaf:AURANDRAFT_68649"/>
<dbReference type="InParanoid" id="F0YQB4"/>
<dbReference type="CDD" id="cd00051">
    <property type="entry name" value="EFh"/>
    <property type="match status" value="1"/>
</dbReference>
<dbReference type="eggNOG" id="ENOG502SSFT">
    <property type="taxonomic scope" value="Eukaryota"/>
</dbReference>
<name>F0YQB4_AURAN</name>
<feature type="signal peptide" evidence="3">
    <location>
        <begin position="1"/>
        <end position="15"/>
    </location>
</feature>
<protein>
    <recommendedName>
        <fullName evidence="4">EF-hand domain-containing protein</fullName>
    </recommendedName>
</protein>
<dbReference type="InterPro" id="IPR018247">
    <property type="entry name" value="EF_Hand_1_Ca_BS"/>
</dbReference>
<dbReference type="InterPro" id="IPR011992">
    <property type="entry name" value="EF-hand-dom_pair"/>
</dbReference>
<evidence type="ECO:0000256" key="2">
    <source>
        <dbReference type="SAM" id="MobiDB-lite"/>
    </source>
</evidence>
<evidence type="ECO:0000256" key="3">
    <source>
        <dbReference type="SAM" id="SignalP"/>
    </source>
</evidence>
<dbReference type="RefSeq" id="XP_009042607.1">
    <property type="nucleotide sequence ID" value="XM_009044359.1"/>
</dbReference>
<dbReference type="PROSITE" id="PS00018">
    <property type="entry name" value="EF_HAND_1"/>
    <property type="match status" value="1"/>
</dbReference>
<dbReference type="OrthoDB" id="186625at2759"/>
<dbReference type="PROSITE" id="PS50222">
    <property type="entry name" value="EF_HAND_2"/>
    <property type="match status" value="1"/>
</dbReference>
<accession>F0YQB4</accession>
<evidence type="ECO:0000256" key="1">
    <source>
        <dbReference type="ARBA" id="ARBA00022837"/>
    </source>
</evidence>
<proteinExistence type="predicted"/>
<organism evidence="6">
    <name type="scientific">Aureococcus anophagefferens</name>
    <name type="common">Harmful bloom alga</name>
    <dbReference type="NCBI Taxonomy" id="44056"/>
    <lineage>
        <taxon>Eukaryota</taxon>
        <taxon>Sar</taxon>
        <taxon>Stramenopiles</taxon>
        <taxon>Ochrophyta</taxon>
        <taxon>Pelagophyceae</taxon>
        <taxon>Pelagomonadales</taxon>
        <taxon>Pelagomonadaceae</taxon>
        <taxon>Aureococcus</taxon>
    </lineage>
</organism>
<evidence type="ECO:0000313" key="6">
    <source>
        <dbReference type="Proteomes" id="UP000002729"/>
    </source>
</evidence>
<reference evidence="5 6" key="1">
    <citation type="journal article" date="2011" name="Proc. Natl. Acad. Sci. U.S.A.">
        <title>Niche of harmful alga Aureococcus anophagefferens revealed through ecogenomics.</title>
        <authorList>
            <person name="Gobler C.J."/>
            <person name="Berry D.L."/>
            <person name="Dyhrman S.T."/>
            <person name="Wilhelm S.W."/>
            <person name="Salamov A."/>
            <person name="Lobanov A.V."/>
            <person name="Zhang Y."/>
            <person name="Collier J.L."/>
            <person name="Wurch L.L."/>
            <person name="Kustka A.B."/>
            <person name="Dill B.D."/>
            <person name="Shah M."/>
            <person name="VerBerkmoes N.C."/>
            <person name="Kuo A."/>
            <person name="Terry A."/>
            <person name="Pangilinan J."/>
            <person name="Lindquist E.A."/>
            <person name="Lucas S."/>
            <person name="Paulsen I.T."/>
            <person name="Hattenrath-Lehmann T.K."/>
            <person name="Talmage S.C."/>
            <person name="Walker E.A."/>
            <person name="Koch F."/>
            <person name="Burson A.M."/>
            <person name="Marcoval M.A."/>
            <person name="Tang Y.Z."/>
            <person name="Lecleir G.R."/>
            <person name="Coyne K.J."/>
            <person name="Berg G.M."/>
            <person name="Bertrand E.M."/>
            <person name="Saito M.A."/>
            <person name="Gladyshev V.N."/>
            <person name="Grigoriev I.V."/>
        </authorList>
    </citation>
    <scope>NUCLEOTIDE SEQUENCE [LARGE SCALE GENOMIC DNA]</scope>
    <source>
        <strain evidence="6">CCMP 1984</strain>
    </source>
</reference>
<dbReference type="Gene3D" id="1.10.238.10">
    <property type="entry name" value="EF-hand"/>
    <property type="match status" value="1"/>
</dbReference>
<dbReference type="GO" id="GO:0005509">
    <property type="term" value="F:calcium ion binding"/>
    <property type="evidence" value="ECO:0007669"/>
    <property type="project" value="InterPro"/>
</dbReference>
<dbReference type="Proteomes" id="UP000002729">
    <property type="component" value="Unassembled WGS sequence"/>
</dbReference>
<sequence length="472" mass="49597">MRTALLVALLCSARATKPAAPFDVADEAAAAAGLECPGADVADVAARVEKLGANASTAAVERVLEAAVAASAHARAHRRVALAALPAPAASLALDGVLYRGAVAAHAAAVAAVDRKCGGGFPVAAEARLLAALGAAVDRACGVDGAPPLLARLCRFRKTQERAVVQAVNALAEEFKVKLRYAVEARILSQGGTVQSILREAFLFWDSDASGELNVREFMGAMNRVGMDMSEMHARQIVRYYDRKGNRGRFGDGEIHYMDLVDEIAKAVPHFISHPVPKRAAGPPPSARADGDVAVALPPSIAESKDRLRAAVLRAAPKTRAAKGGQPIPPRDLLHGTLLRIDKAGSGAATAKDLARLARELRAPLNDRELQAVPKPTTGLGARLRELVTWYDVSGSNTLPYAALVEDCFPRGAGARGYAGAAPLPMISASAPPTPSSGMSTSRRKMAKINAEKATIEKRLRQLQEQQKAQKA</sequence>
<evidence type="ECO:0000313" key="5">
    <source>
        <dbReference type="EMBL" id="EGB02695.1"/>
    </source>
</evidence>
<dbReference type="GeneID" id="20226929"/>
<keyword evidence="6" id="KW-1185">Reference proteome</keyword>
<feature type="domain" description="EF-hand" evidence="4">
    <location>
        <begin position="193"/>
        <end position="228"/>
    </location>
</feature>
<keyword evidence="3" id="KW-0732">Signal</keyword>
<dbReference type="AlphaFoldDB" id="F0YQB4"/>
<evidence type="ECO:0000259" key="4">
    <source>
        <dbReference type="PROSITE" id="PS50222"/>
    </source>
</evidence>